<name>A0AAE0KTW8_9CHLO</name>
<dbReference type="AlphaFoldDB" id="A0AAE0KTW8"/>
<dbReference type="EMBL" id="LGRX02017811">
    <property type="protein sequence ID" value="KAK3260360.1"/>
    <property type="molecule type" value="Genomic_DNA"/>
</dbReference>
<proteinExistence type="predicted"/>
<organism evidence="1 2">
    <name type="scientific">Cymbomonas tetramitiformis</name>
    <dbReference type="NCBI Taxonomy" id="36881"/>
    <lineage>
        <taxon>Eukaryota</taxon>
        <taxon>Viridiplantae</taxon>
        <taxon>Chlorophyta</taxon>
        <taxon>Pyramimonadophyceae</taxon>
        <taxon>Pyramimonadales</taxon>
        <taxon>Pyramimonadaceae</taxon>
        <taxon>Cymbomonas</taxon>
    </lineage>
</organism>
<evidence type="ECO:0000313" key="1">
    <source>
        <dbReference type="EMBL" id="KAK3260360.1"/>
    </source>
</evidence>
<keyword evidence="2" id="KW-1185">Reference proteome</keyword>
<gene>
    <name evidence="1" type="ORF">CYMTET_30678</name>
</gene>
<protein>
    <submittedName>
        <fullName evidence="1">Uncharacterized protein</fullName>
    </submittedName>
</protein>
<feature type="non-terminal residue" evidence="1">
    <location>
        <position position="1"/>
    </location>
</feature>
<dbReference type="Proteomes" id="UP001190700">
    <property type="component" value="Unassembled WGS sequence"/>
</dbReference>
<evidence type="ECO:0000313" key="2">
    <source>
        <dbReference type="Proteomes" id="UP001190700"/>
    </source>
</evidence>
<accession>A0AAE0KTW8</accession>
<comment type="caution">
    <text evidence="1">The sequence shown here is derived from an EMBL/GenBank/DDBJ whole genome shotgun (WGS) entry which is preliminary data.</text>
</comment>
<sequence>RGQCFQSGGLHTTLDEAQLDKLHHEFMKGGSMDALLHHALATYLQQNVGRGDEGRRLHLVDVCPPDIMDSVGWMALAKYQDGVSHWGSVAPQS</sequence>
<reference evidence="1 2" key="1">
    <citation type="journal article" date="2015" name="Genome Biol. Evol.">
        <title>Comparative Genomics of a Bacterivorous Green Alga Reveals Evolutionary Causalities and Consequences of Phago-Mixotrophic Mode of Nutrition.</title>
        <authorList>
            <person name="Burns J.A."/>
            <person name="Paasch A."/>
            <person name="Narechania A."/>
            <person name="Kim E."/>
        </authorList>
    </citation>
    <scope>NUCLEOTIDE SEQUENCE [LARGE SCALE GENOMIC DNA]</scope>
    <source>
        <strain evidence="1 2">PLY_AMNH</strain>
    </source>
</reference>